<comment type="similarity">
    <text evidence="1">Belongs to the peptidase M28 family. M28A subfamily.</text>
</comment>
<keyword evidence="3" id="KW-0645">Protease</keyword>
<keyword evidence="7" id="KW-0862">Zinc</keyword>
<dbReference type="Gene3D" id="3.10.170.10">
    <property type="match status" value="1"/>
</dbReference>
<name>A0A2W2GRL2_9ACTN</name>
<keyword evidence="6" id="KW-0378">Hydrolase</keyword>
<evidence type="ECO:0000256" key="2">
    <source>
        <dbReference type="ARBA" id="ARBA00009388"/>
    </source>
</evidence>
<dbReference type="InterPro" id="IPR001570">
    <property type="entry name" value="Peptidase_M4_C_domain"/>
</dbReference>
<dbReference type="GO" id="GO:0005576">
    <property type="term" value="C:extracellular region"/>
    <property type="evidence" value="ECO:0007669"/>
    <property type="project" value="InterPro"/>
</dbReference>
<evidence type="ECO:0000256" key="7">
    <source>
        <dbReference type="ARBA" id="ARBA00022833"/>
    </source>
</evidence>
<evidence type="ECO:0000256" key="3">
    <source>
        <dbReference type="ARBA" id="ARBA00022670"/>
    </source>
</evidence>
<dbReference type="PRINTS" id="PR00730">
    <property type="entry name" value="THERMOLYSIN"/>
</dbReference>
<dbReference type="PANTHER" id="PTHR33794">
    <property type="entry name" value="BACILLOLYSIN"/>
    <property type="match status" value="1"/>
</dbReference>
<feature type="chain" id="PRO_5016173825" evidence="11">
    <location>
        <begin position="30"/>
        <end position="1084"/>
    </location>
</feature>
<dbReference type="GO" id="GO:0046872">
    <property type="term" value="F:metal ion binding"/>
    <property type="evidence" value="ECO:0007669"/>
    <property type="project" value="UniProtKB-KW"/>
</dbReference>
<dbReference type="Pfam" id="PF07504">
    <property type="entry name" value="FTP"/>
    <property type="match status" value="1"/>
</dbReference>
<dbReference type="InterPro" id="IPR027268">
    <property type="entry name" value="Peptidase_M4/M1_CTD_sf"/>
</dbReference>
<dbReference type="GO" id="GO:0005975">
    <property type="term" value="P:carbohydrate metabolic process"/>
    <property type="evidence" value="ECO:0007669"/>
    <property type="project" value="InterPro"/>
</dbReference>
<dbReference type="InterPro" id="IPR036573">
    <property type="entry name" value="CBM_sf_5/12"/>
</dbReference>
<evidence type="ECO:0000256" key="1">
    <source>
        <dbReference type="ARBA" id="ARBA00005957"/>
    </source>
</evidence>
<keyword evidence="8" id="KW-0482">Metalloprotease</keyword>
<comment type="caution">
    <text evidence="13">The sequence shown here is derived from an EMBL/GenBank/DDBJ whole genome shotgun (WGS) entry which is preliminary data.</text>
</comment>
<dbReference type="CDD" id="cd09597">
    <property type="entry name" value="M4_TLP"/>
    <property type="match status" value="1"/>
</dbReference>
<dbReference type="InterPro" id="IPR023612">
    <property type="entry name" value="Peptidase_M4"/>
</dbReference>
<evidence type="ECO:0000256" key="5">
    <source>
        <dbReference type="ARBA" id="ARBA00022729"/>
    </source>
</evidence>
<keyword evidence="5 11" id="KW-0732">Signal</keyword>
<dbReference type="EMBL" id="POUA01000035">
    <property type="protein sequence ID" value="PZG52196.1"/>
    <property type="molecule type" value="Genomic_DNA"/>
</dbReference>
<feature type="compositionally biased region" description="Polar residues" evidence="10">
    <location>
        <begin position="230"/>
        <end position="250"/>
    </location>
</feature>
<proteinExistence type="inferred from homology"/>
<dbReference type="CDD" id="cd12214">
    <property type="entry name" value="ChiA1_BD"/>
    <property type="match status" value="1"/>
</dbReference>
<feature type="active site" evidence="9">
    <location>
        <position position="350"/>
    </location>
</feature>
<evidence type="ECO:0000259" key="12">
    <source>
        <dbReference type="SMART" id="SM00495"/>
    </source>
</evidence>
<protein>
    <submittedName>
        <fullName evidence="13">Peptidase M28</fullName>
    </submittedName>
</protein>
<feature type="region of interest" description="Disordered" evidence="10">
    <location>
        <begin position="230"/>
        <end position="259"/>
    </location>
</feature>
<comment type="similarity">
    <text evidence="2">Belongs to the peptidase M4 family.</text>
</comment>
<dbReference type="Pfam" id="PF02868">
    <property type="entry name" value="Peptidase_M4_C"/>
    <property type="match status" value="1"/>
</dbReference>
<evidence type="ECO:0000256" key="10">
    <source>
        <dbReference type="SAM" id="MobiDB-lite"/>
    </source>
</evidence>
<feature type="domain" description="Chitin-binding type-3" evidence="12">
    <location>
        <begin position="1038"/>
        <end position="1084"/>
    </location>
</feature>
<organism evidence="13 14">
    <name type="scientific">Spongiactinospora gelatinilytica</name>
    <dbReference type="NCBI Taxonomy" id="2666298"/>
    <lineage>
        <taxon>Bacteria</taxon>
        <taxon>Bacillati</taxon>
        <taxon>Actinomycetota</taxon>
        <taxon>Actinomycetes</taxon>
        <taxon>Streptosporangiales</taxon>
        <taxon>Streptosporangiaceae</taxon>
        <taxon>Spongiactinospora</taxon>
    </lineage>
</organism>
<reference evidence="13 14" key="1">
    <citation type="submission" date="2018-01" db="EMBL/GenBank/DDBJ databases">
        <title>Draft genome sequence of Sphaerisporangium sp. 7K107.</title>
        <authorList>
            <person name="Sahin N."/>
            <person name="Saygin H."/>
            <person name="Ay H."/>
        </authorList>
    </citation>
    <scope>NUCLEOTIDE SEQUENCE [LARGE SCALE GENOMIC DNA]</scope>
    <source>
        <strain evidence="13 14">7K107</strain>
    </source>
</reference>
<keyword evidence="4" id="KW-0479">Metal-binding</keyword>
<dbReference type="InterPro" id="IPR041756">
    <property type="entry name" value="M28_SGAP-like"/>
</dbReference>
<evidence type="ECO:0000256" key="4">
    <source>
        <dbReference type="ARBA" id="ARBA00022723"/>
    </source>
</evidence>
<dbReference type="GO" id="GO:0004177">
    <property type="term" value="F:aminopeptidase activity"/>
    <property type="evidence" value="ECO:0007669"/>
    <property type="project" value="InterPro"/>
</dbReference>
<dbReference type="InterPro" id="IPR050728">
    <property type="entry name" value="Zinc_Metalloprotease_M4"/>
</dbReference>
<dbReference type="GO" id="GO:0030246">
    <property type="term" value="F:carbohydrate binding"/>
    <property type="evidence" value="ECO:0007669"/>
    <property type="project" value="InterPro"/>
</dbReference>
<dbReference type="SUPFAM" id="SSF53187">
    <property type="entry name" value="Zn-dependent exopeptidases"/>
    <property type="match status" value="1"/>
</dbReference>
<dbReference type="Gene3D" id="1.10.390.10">
    <property type="entry name" value="Neutral Protease Domain 2"/>
    <property type="match status" value="1"/>
</dbReference>
<dbReference type="Pfam" id="PF02839">
    <property type="entry name" value="CBM_5_12"/>
    <property type="match status" value="1"/>
</dbReference>
<dbReference type="Proteomes" id="UP000248544">
    <property type="component" value="Unassembled WGS sequence"/>
</dbReference>
<dbReference type="RefSeq" id="WP_111166312.1">
    <property type="nucleotide sequence ID" value="NZ_POUA01000035.1"/>
</dbReference>
<dbReference type="InterPro" id="IPR007484">
    <property type="entry name" value="Peptidase_M28"/>
</dbReference>
<dbReference type="SUPFAM" id="SSF55486">
    <property type="entry name" value="Metalloproteases ('zincins'), catalytic domain"/>
    <property type="match status" value="1"/>
</dbReference>
<dbReference type="Gene3D" id="3.40.630.10">
    <property type="entry name" value="Zn peptidases"/>
    <property type="match status" value="1"/>
</dbReference>
<dbReference type="PANTHER" id="PTHR33794:SF1">
    <property type="entry name" value="BACILLOLYSIN"/>
    <property type="match status" value="1"/>
</dbReference>
<evidence type="ECO:0000313" key="13">
    <source>
        <dbReference type="EMBL" id="PZG52196.1"/>
    </source>
</evidence>
<dbReference type="Pfam" id="PF04389">
    <property type="entry name" value="Peptidase_M28"/>
    <property type="match status" value="1"/>
</dbReference>
<dbReference type="Gene3D" id="3.10.450.490">
    <property type="match status" value="1"/>
</dbReference>
<keyword evidence="14" id="KW-1185">Reference proteome</keyword>
<dbReference type="InterPro" id="IPR011096">
    <property type="entry name" value="FTP_domain"/>
</dbReference>
<evidence type="ECO:0000256" key="6">
    <source>
        <dbReference type="ARBA" id="ARBA00022801"/>
    </source>
</evidence>
<feature type="signal peptide" evidence="11">
    <location>
        <begin position="1"/>
        <end position="29"/>
    </location>
</feature>
<evidence type="ECO:0000256" key="11">
    <source>
        <dbReference type="SAM" id="SignalP"/>
    </source>
</evidence>
<feature type="active site" description="Proton donor" evidence="9">
    <location>
        <position position="439"/>
    </location>
</feature>
<dbReference type="InterPro" id="IPR003610">
    <property type="entry name" value="CBM5/12"/>
</dbReference>
<dbReference type="FunFam" id="3.40.630.10:FF:000066">
    <property type="entry name" value="M28 family peptidase"/>
    <property type="match status" value="1"/>
</dbReference>
<gene>
    <name evidence="13" type="ORF">C1I98_07310</name>
</gene>
<dbReference type="GO" id="GO:0004553">
    <property type="term" value="F:hydrolase activity, hydrolyzing O-glycosyl compounds"/>
    <property type="evidence" value="ECO:0007669"/>
    <property type="project" value="InterPro"/>
</dbReference>
<evidence type="ECO:0000313" key="14">
    <source>
        <dbReference type="Proteomes" id="UP000248544"/>
    </source>
</evidence>
<evidence type="ECO:0000256" key="9">
    <source>
        <dbReference type="PIRSR" id="PIRSR623612-1"/>
    </source>
</evidence>
<dbReference type="GO" id="GO:0004222">
    <property type="term" value="F:metalloendopeptidase activity"/>
    <property type="evidence" value="ECO:0007669"/>
    <property type="project" value="InterPro"/>
</dbReference>
<accession>A0A2W2GRL2</accession>
<dbReference type="SUPFAM" id="SSF51055">
    <property type="entry name" value="Carbohydrate binding domain"/>
    <property type="match status" value="1"/>
</dbReference>
<sequence>MKPKLRLGGVAVLSAAALTLSSVSAPTWASDVTQSERAVAATQEAQRAPANAAAPNPEQRVKALSSAQSALIVHADELKLAESDDLQLERAITGTAGVQYLTYKRLHKGLPVYGGEVIVTTDASGQTVHDVTTGQRTEASVTTTPRVTADRAATTARKRLTKVESVSTPTLAVHAATKTPRLAWEVVVTGATKDGPSVQHVYVDAVNGKVVDAWDDVRAGTGNSYYNGNPVQIQTSGSGSSYSMTDNTRSGLRCGGQNGSAYTGNDDNWGTGGGTNLETACVDVLFAAQKEWDMLRQWLNRNGFNGSGGAFPARVGLNQANAFWNGQYTNFGRNQASTRQATAMDVVAHEYGHGIFQFSGSGGSGSGNETGGLNESTGDIFGALTEHYVNHPANLDEPDYLVGEEIDLVGRGPIRNMYNPNALGDPNCYSSQIPRTEVHAAAGPQNHWFYLLAEGTNPPGKPSSPVCRGASNLTGIGIQKAGQIFMGGLNAKTAPWTHAKARIATLNAAKSLFNGSCAEFRATQAAWTAVDVPATNDPTCTDTGGDDFSVSVQPGAGTIPAGGGEVSTTVTTAVTRGSAQSITLRQPTGLPTGVTATFNPATITAGQSSTLRLTATAAAPAGTHNIQFVADGTAVDKQAGYALTIGRTDPPGAPDIAVANVQAHLSQLQSIAQQNGGNRASGTGGYTGSLNYIKGKLDAAGYQTRIQNFTYGGGQHQNLIADWPGGPTNQTIMLGAHLDSVSAGPGINDNGSGSSGLLEVALALAGKNPTMKKHVRFAWWGAEEQGMRGSTYYVQNGGSSGVDAYLNFDMIASPNPGYFVYDDDTALQKLFNDYFATLQIPTERETEGDGRSDHAPFKNAGVTVGGLFTGASSVKSAAQAQKWGGTSGQAFDRCYHSACDSYPGNINTTALDRNSDAIAVALWALAVGGGPQLPDDYSISAEPSSASVEPGGQATTNLRTTVTSGNAQAITLSAGNLPEGVNVTFNPANITAGGSSSVTITTSSATPQGTHTINLSADGTIADHSVSFSLTVGSGPGETTWEAWKSYTAGQVVTYQGVSYRCLQAHTSLPGWEPPNVPALWAAS</sequence>
<evidence type="ECO:0000256" key="8">
    <source>
        <dbReference type="ARBA" id="ARBA00023049"/>
    </source>
</evidence>
<dbReference type="InterPro" id="IPR013856">
    <property type="entry name" value="Peptidase_M4_domain"/>
</dbReference>
<dbReference type="Gene3D" id="3.10.450.40">
    <property type="match status" value="1"/>
</dbReference>
<dbReference type="Gene3D" id="2.10.10.20">
    <property type="entry name" value="Carbohydrate-binding module superfamily 5/12"/>
    <property type="match status" value="1"/>
</dbReference>
<dbReference type="GO" id="GO:0006508">
    <property type="term" value="P:proteolysis"/>
    <property type="evidence" value="ECO:0007669"/>
    <property type="project" value="UniProtKB-KW"/>
</dbReference>
<dbReference type="CDD" id="cd03876">
    <property type="entry name" value="M28_SGAP_like"/>
    <property type="match status" value="1"/>
</dbReference>
<dbReference type="SMART" id="SM00495">
    <property type="entry name" value="ChtBD3"/>
    <property type="match status" value="1"/>
</dbReference>
<dbReference type="Pfam" id="PF01447">
    <property type="entry name" value="Peptidase_M4"/>
    <property type="match status" value="1"/>
</dbReference>
<dbReference type="AlphaFoldDB" id="A0A2W2GRL2"/>